<evidence type="ECO:0000313" key="1">
    <source>
        <dbReference type="EMBL" id="HIZ09989.1"/>
    </source>
</evidence>
<accession>A0A9D2D7L4</accession>
<proteinExistence type="predicted"/>
<organism evidence="1 2">
    <name type="scientific">Candidatus Borkfalkia avicola</name>
    <dbReference type="NCBI Taxonomy" id="2838503"/>
    <lineage>
        <taxon>Bacteria</taxon>
        <taxon>Bacillati</taxon>
        <taxon>Bacillota</taxon>
        <taxon>Clostridia</taxon>
        <taxon>Christensenellales</taxon>
        <taxon>Christensenellaceae</taxon>
        <taxon>Candidatus Borkfalkia</taxon>
    </lineage>
</organism>
<sequence>MMLNSGDTAPKSANYKVIGPDGQVVGNVYMREGETLPPTQMSGCHYEME</sequence>
<evidence type="ECO:0000313" key="2">
    <source>
        <dbReference type="Proteomes" id="UP000824025"/>
    </source>
</evidence>
<protein>
    <submittedName>
        <fullName evidence="1">YjzC family protein</fullName>
    </submittedName>
</protein>
<dbReference type="EMBL" id="DXCF01000031">
    <property type="protein sequence ID" value="HIZ09989.1"/>
    <property type="molecule type" value="Genomic_DNA"/>
</dbReference>
<dbReference type="AlphaFoldDB" id="A0A9D2D7L4"/>
<comment type="caution">
    <text evidence="1">The sequence shown here is derived from an EMBL/GenBank/DDBJ whole genome shotgun (WGS) entry which is preliminary data.</text>
</comment>
<name>A0A9D2D7L4_9FIRM</name>
<reference evidence="1" key="1">
    <citation type="journal article" date="2021" name="PeerJ">
        <title>Extensive microbial diversity within the chicken gut microbiome revealed by metagenomics and culture.</title>
        <authorList>
            <person name="Gilroy R."/>
            <person name="Ravi A."/>
            <person name="Getino M."/>
            <person name="Pursley I."/>
            <person name="Horton D.L."/>
            <person name="Alikhan N.F."/>
            <person name="Baker D."/>
            <person name="Gharbi K."/>
            <person name="Hall N."/>
            <person name="Watson M."/>
            <person name="Adriaenssens E.M."/>
            <person name="Foster-Nyarko E."/>
            <person name="Jarju S."/>
            <person name="Secka A."/>
            <person name="Antonio M."/>
            <person name="Oren A."/>
            <person name="Chaudhuri R.R."/>
            <person name="La Ragione R."/>
            <person name="Hildebrand F."/>
            <person name="Pallen M.J."/>
        </authorList>
    </citation>
    <scope>NUCLEOTIDE SEQUENCE</scope>
    <source>
        <strain evidence="1">CHK192-19661</strain>
    </source>
</reference>
<reference evidence="1" key="2">
    <citation type="submission" date="2021-04" db="EMBL/GenBank/DDBJ databases">
        <authorList>
            <person name="Gilroy R."/>
        </authorList>
    </citation>
    <scope>NUCLEOTIDE SEQUENCE</scope>
    <source>
        <strain evidence="1">CHK192-19661</strain>
    </source>
</reference>
<gene>
    <name evidence="1" type="ORF">H9726_05830</name>
</gene>
<dbReference type="Proteomes" id="UP000824025">
    <property type="component" value="Unassembled WGS sequence"/>
</dbReference>